<dbReference type="EMBL" id="JAIQCV010000004">
    <property type="protein sequence ID" value="KAH1108487.1"/>
    <property type="molecule type" value="Genomic_DNA"/>
</dbReference>
<organism evidence="1 2">
    <name type="scientific">Gossypium stocksii</name>
    <dbReference type="NCBI Taxonomy" id="47602"/>
    <lineage>
        <taxon>Eukaryota</taxon>
        <taxon>Viridiplantae</taxon>
        <taxon>Streptophyta</taxon>
        <taxon>Embryophyta</taxon>
        <taxon>Tracheophyta</taxon>
        <taxon>Spermatophyta</taxon>
        <taxon>Magnoliopsida</taxon>
        <taxon>eudicotyledons</taxon>
        <taxon>Gunneridae</taxon>
        <taxon>Pentapetalae</taxon>
        <taxon>rosids</taxon>
        <taxon>malvids</taxon>
        <taxon>Malvales</taxon>
        <taxon>Malvaceae</taxon>
        <taxon>Malvoideae</taxon>
        <taxon>Gossypium</taxon>
    </lineage>
</organism>
<accession>A0A9D3W4A4</accession>
<comment type="caution">
    <text evidence="1">The sequence shown here is derived from an EMBL/GenBank/DDBJ whole genome shotgun (WGS) entry which is preliminary data.</text>
</comment>
<dbReference type="PANTHER" id="PTHR31694:SF26">
    <property type="entry name" value="OS05G0151100 PROTEIN"/>
    <property type="match status" value="1"/>
</dbReference>
<reference evidence="1 2" key="1">
    <citation type="journal article" date="2021" name="Plant Biotechnol. J.">
        <title>Multi-omics assisted identification of the key and species-specific regulatory components of drought-tolerant mechanisms in Gossypium stocksii.</title>
        <authorList>
            <person name="Yu D."/>
            <person name="Ke L."/>
            <person name="Zhang D."/>
            <person name="Wu Y."/>
            <person name="Sun Y."/>
            <person name="Mei J."/>
            <person name="Sun J."/>
            <person name="Sun Y."/>
        </authorList>
    </citation>
    <scope>NUCLEOTIDE SEQUENCE [LARGE SCALE GENOMIC DNA]</scope>
    <source>
        <strain evidence="2">cv. E1</strain>
        <tissue evidence="1">Leaf</tissue>
    </source>
</reference>
<evidence type="ECO:0000313" key="1">
    <source>
        <dbReference type="EMBL" id="KAH1108487.1"/>
    </source>
</evidence>
<dbReference type="InterPro" id="IPR052965">
    <property type="entry name" value="Pigment-catalase-like"/>
</dbReference>
<dbReference type="OrthoDB" id="967455at2759"/>
<name>A0A9D3W4A4_9ROSI</name>
<evidence type="ECO:0000313" key="2">
    <source>
        <dbReference type="Proteomes" id="UP000828251"/>
    </source>
</evidence>
<gene>
    <name evidence="1" type="ORF">J1N35_012255</name>
</gene>
<keyword evidence="2" id="KW-1185">Reference proteome</keyword>
<sequence>MVFEFTNMISRLRNELGKCGVKDEGLIVPLKHVAESRTTSNVLPADRIRSLTREHRRRL</sequence>
<proteinExistence type="predicted"/>
<protein>
    <submittedName>
        <fullName evidence="1">Uncharacterized protein</fullName>
    </submittedName>
</protein>
<dbReference type="PANTHER" id="PTHR31694">
    <property type="entry name" value="DESICCATION-LIKE PROTEIN"/>
    <property type="match status" value="1"/>
</dbReference>
<dbReference type="AlphaFoldDB" id="A0A9D3W4A4"/>
<dbReference type="Proteomes" id="UP000828251">
    <property type="component" value="Unassembled WGS sequence"/>
</dbReference>